<accession>A0ABN3DYZ7</accession>
<organism evidence="2 3">
    <name type="scientific">Kitasatospora cystarginea</name>
    <dbReference type="NCBI Taxonomy" id="58350"/>
    <lineage>
        <taxon>Bacteria</taxon>
        <taxon>Bacillati</taxon>
        <taxon>Actinomycetota</taxon>
        <taxon>Actinomycetes</taxon>
        <taxon>Kitasatosporales</taxon>
        <taxon>Streptomycetaceae</taxon>
        <taxon>Kitasatospora</taxon>
    </lineage>
</organism>
<dbReference type="Proteomes" id="UP001500305">
    <property type="component" value="Unassembled WGS sequence"/>
</dbReference>
<feature type="region of interest" description="Disordered" evidence="1">
    <location>
        <begin position="30"/>
        <end position="130"/>
    </location>
</feature>
<name>A0ABN3DYZ7_9ACTN</name>
<reference evidence="2 3" key="1">
    <citation type="journal article" date="2019" name="Int. J. Syst. Evol. Microbiol.">
        <title>The Global Catalogue of Microorganisms (GCM) 10K type strain sequencing project: providing services to taxonomists for standard genome sequencing and annotation.</title>
        <authorList>
            <consortium name="The Broad Institute Genomics Platform"/>
            <consortium name="The Broad Institute Genome Sequencing Center for Infectious Disease"/>
            <person name="Wu L."/>
            <person name="Ma J."/>
        </authorList>
    </citation>
    <scope>NUCLEOTIDE SEQUENCE [LARGE SCALE GENOMIC DNA]</scope>
    <source>
        <strain evidence="2 3">JCM 7356</strain>
    </source>
</reference>
<gene>
    <name evidence="2" type="ORF">GCM10010430_28080</name>
</gene>
<dbReference type="RefSeq" id="WP_344636674.1">
    <property type="nucleotide sequence ID" value="NZ_BAAATR010000010.1"/>
</dbReference>
<comment type="caution">
    <text evidence="2">The sequence shown here is derived from an EMBL/GenBank/DDBJ whole genome shotgun (WGS) entry which is preliminary data.</text>
</comment>
<feature type="compositionally biased region" description="Polar residues" evidence="1">
    <location>
        <begin position="34"/>
        <end position="46"/>
    </location>
</feature>
<feature type="compositionally biased region" description="Basic residues" evidence="1">
    <location>
        <begin position="99"/>
        <end position="110"/>
    </location>
</feature>
<keyword evidence="3" id="KW-1185">Reference proteome</keyword>
<evidence type="ECO:0000256" key="1">
    <source>
        <dbReference type="SAM" id="MobiDB-lite"/>
    </source>
</evidence>
<proteinExistence type="predicted"/>
<protein>
    <recommendedName>
        <fullName evidence="4">Lipoprotein</fullName>
    </recommendedName>
</protein>
<sequence>MVAGGLAGCALLGGLLATCGPSGGHTDALVTAPVSGSPSLEGTSVLRSAAPRTSSASPSASPSDSASPTPSAAPVESPSADVATAEDHSDAQPEQPRTPRQHSRPRPAAPHRHDSHAGSPPTAPTGLFPSLRVCAEAERLGQWAPGSEQARICRGLYGN</sequence>
<dbReference type="EMBL" id="BAAATR010000010">
    <property type="protein sequence ID" value="GAA2244640.1"/>
    <property type="molecule type" value="Genomic_DNA"/>
</dbReference>
<evidence type="ECO:0000313" key="3">
    <source>
        <dbReference type="Proteomes" id="UP001500305"/>
    </source>
</evidence>
<evidence type="ECO:0000313" key="2">
    <source>
        <dbReference type="EMBL" id="GAA2244640.1"/>
    </source>
</evidence>
<evidence type="ECO:0008006" key="4">
    <source>
        <dbReference type="Google" id="ProtNLM"/>
    </source>
</evidence>
<feature type="compositionally biased region" description="Low complexity" evidence="1">
    <location>
        <begin position="47"/>
        <end position="83"/>
    </location>
</feature>